<reference evidence="2 3" key="1">
    <citation type="submission" date="2018-03" db="EMBL/GenBank/DDBJ databases">
        <title>Rhodobacter veldkampii.</title>
        <authorList>
            <person name="Meyer T.E."/>
            <person name="Miller S."/>
            <person name="Lodha T."/>
            <person name="Gandham S."/>
            <person name="Chintalapati S."/>
            <person name="Chintalapati V.R."/>
        </authorList>
    </citation>
    <scope>NUCLEOTIDE SEQUENCE [LARGE SCALE GENOMIC DNA]</scope>
    <source>
        <strain evidence="2 3">DSM 11550</strain>
    </source>
</reference>
<dbReference type="PANTHER" id="PTHR46401">
    <property type="entry name" value="GLYCOSYLTRANSFERASE WBBK-RELATED"/>
    <property type="match status" value="1"/>
</dbReference>
<dbReference type="Proteomes" id="UP000241899">
    <property type="component" value="Unassembled WGS sequence"/>
</dbReference>
<proteinExistence type="predicted"/>
<dbReference type="PANTHER" id="PTHR46401:SF2">
    <property type="entry name" value="GLYCOSYLTRANSFERASE WBBK-RELATED"/>
    <property type="match status" value="1"/>
</dbReference>
<gene>
    <name evidence="2" type="ORF">C5F46_10750</name>
</gene>
<dbReference type="CDD" id="cd03809">
    <property type="entry name" value="GT4_MtfB-like"/>
    <property type="match status" value="1"/>
</dbReference>
<dbReference type="SUPFAM" id="SSF53756">
    <property type="entry name" value="UDP-Glycosyltransferase/glycogen phosphorylase"/>
    <property type="match status" value="1"/>
</dbReference>
<evidence type="ECO:0000256" key="1">
    <source>
        <dbReference type="ARBA" id="ARBA00022679"/>
    </source>
</evidence>
<dbReference type="AlphaFoldDB" id="A0A2T4JGW7"/>
<dbReference type="EMBL" id="PZKF01000023">
    <property type="protein sequence ID" value="PTE17152.1"/>
    <property type="molecule type" value="Genomic_DNA"/>
</dbReference>
<evidence type="ECO:0000313" key="2">
    <source>
        <dbReference type="EMBL" id="PTE17152.1"/>
    </source>
</evidence>
<keyword evidence="1 2" id="KW-0808">Transferase</keyword>
<dbReference type="GO" id="GO:0016757">
    <property type="term" value="F:glycosyltransferase activity"/>
    <property type="evidence" value="ECO:0007669"/>
    <property type="project" value="TreeGrafter"/>
</dbReference>
<accession>A0A2T4JGW7</accession>
<sequence length="416" mass="44262">MPGAGIRPGIMNDRPRLLDVTRLVSRIGRGPLTGVDRVEAAYLAWLGPRPDTRLLCRTPYGFLLLPGAAGGALRHWLTAPETLPSPDLLDRLRRRTGPQARAEAGLRRLAEARGPHRSLGRMVAQALPTGGSYLNLGHSNLTGATLGALAGVPGLTVAVMIHDTIPLDHPEFCREGGSVRFAAKLAAVFAHANLILCNSAATRADVFRHAGAGRRPACAVAHLGIDLPQPDPAALPPWLDLTRPWFVCLGTIEPRKNHALLLDAWDHIARRWPEAQVPQLMIVGRRGWRNAETFARLDVRPQGVVELPGLPDGAVAALLAGARGLLMPSHAEGFGLPMLEAAALGVPVLATPTPAAHEVMGQAARFLPPDDPGAWAEAIMALAGAERGAMASVVGYFQGPAIPSWTDHFNIVLRLV</sequence>
<keyword evidence="3" id="KW-1185">Reference proteome</keyword>
<dbReference type="Pfam" id="PF13692">
    <property type="entry name" value="Glyco_trans_1_4"/>
    <property type="match status" value="1"/>
</dbReference>
<protein>
    <submittedName>
        <fullName evidence="2">Glycosyltransferase family 1 protein</fullName>
    </submittedName>
</protein>
<dbReference type="OrthoDB" id="9790710at2"/>
<comment type="caution">
    <text evidence="2">The sequence shown here is derived from an EMBL/GenBank/DDBJ whole genome shotgun (WGS) entry which is preliminary data.</text>
</comment>
<name>A0A2T4JGW7_9RHOB</name>
<organism evidence="2 3">
    <name type="scientific">Phaeovulum veldkampii DSM 11550</name>
    <dbReference type="NCBI Taxonomy" id="1185920"/>
    <lineage>
        <taxon>Bacteria</taxon>
        <taxon>Pseudomonadati</taxon>
        <taxon>Pseudomonadota</taxon>
        <taxon>Alphaproteobacteria</taxon>
        <taxon>Rhodobacterales</taxon>
        <taxon>Paracoccaceae</taxon>
        <taxon>Phaeovulum</taxon>
    </lineage>
</organism>
<dbReference type="Gene3D" id="3.40.50.2000">
    <property type="entry name" value="Glycogen Phosphorylase B"/>
    <property type="match status" value="1"/>
</dbReference>
<evidence type="ECO:0000313" key="3">
    <source>
        <dbReference type="Proteomes" id="UP000241899"/>
    </source>
</evidence>